<reference evidence="1 3" key="1">
    <citation type="journal article" date="2019" name="Sci. Rep.">
        <title>Orb-weaving spider Araneus ventricosus genome elucidates the spidroin gene catalogue.</title>
        <authorList>
            <person name="Kono N."/>
            <person name="Nakamura H."/>
            <person name="Ohtoshi R."/>
            <person name="Moran D.A.P."/>
            <person name="Shinohara A."/>
            <person name="Yoshida Y."/>
            <person name="Fujiwara M."/>
            <person name="Mori M."/>
            <person name="Tomita M."/>
            <person name="Arakawa K."/>
        </authorList>
    </citation>
    <scope>NUCLEOTIDE SEQUENCE [LARGE SCALE GENOMIC DNA]</scope>
</reference>
<dbReference type="Proteomes" id="UP000499080">
    <property type="component" value="Unassembled WGS sequence"/>
</dbReference>
<sequence>MERNRDNLGRKTVLFAANGSSIYTYGKRELSLNLGFPKKFRLTFIIADVSKPILGPKSHQEFLTTLHEHFREIQPKQTSDHSGRLFFVHKDLSDASHAFVSQDMVKRTLRQPYDGPFKVLARKPT</sequence>
<evidence type="ECO:0000313" key="1">
    <source>
        <dbReference type="EMBL" id="GBN80635.1"/>
    </source>
</evidence>
<proteinExistence type="predicted"/>
<gene>
    <name evidence="1" type="ORF">AVEN_202917_1</name>
    <name evidence="2" type="ORF">AVEN_85790_1</name>
</gene>
<keyword evidence="3" id="KW-1185">Reference proteome</keyword>
<comment type="caution">
    <text evidence="1">The sequence shown here is derived from an EMBL/GenBank/DDBJ whole genome shotgun (WGS) entry which is preliminary data.</text>
</comment>
<organism evidence="1 3">
    <name type="scientific">Araneus ventricosus</name>
    <name type="common">Orbweaver spider</name>
    <name type="synonym">Epeira ventricosa</name>
    <dbReference type="NCBI Taxonomy" id="182803"/>
    <lineage>
        <taxon>Eukaryota</taxon>
        <taxon>Metazoa</taxon>
        <taxon>Ecdysozoa</taxon>
        <taxon>Arthropoda</taxon>
        <taxon>Chelicerata</taxon>
        <taxon>Arachnida</taxon>
        <taxon>Araneae</taxon>
        <taxon>Araneomorphae</taxon>
        <taxon>Entelegynae</taxon>
        <taxon>Araneoidea</taxon>
        <taxon>Araneidae</taxon>
        <taxon>Araneus</taxon>
    </lineage>
</organism>
<accession>A0A4Y2S043</accession>
<name>A0A4Y2S043_ARAVE</name>
<dbReference type="AlphaFoldDB" id="A0A4Y2S043"/>
<protein>
    <submittedName>
        <fullName evidence="1">Uncharacterized protein</fullName>
    </submittedName>
</protein>
<dbReference type="OrthoDB" id="6144264at2759"/>
<evidence type="ECO:0000313" key="2">
    <source>
        <dbReference type="EMBL" id="GBN80654.1"/>
    </source>
</evidence>
<evidence type="ECO:0000313" key="3">
    <source>
        <dbReference type="Proteomes" id="UP000499080"/>
    </source>
</evidence>
<dbReference type="EMBL" id="BGPR01018974">
    <property type="protein sequence ID" value="GBN80635.1"/>
    <property type="molecule type" value="Genomic_DNA"/>
</dbReference>
<dbReference type="EMBL" id="BGPR01018980">
    <property type="protein sequence ID" value="GBN80654.1"/>
    <property type="molecule type" value="Genomic_DNA"/>
</dbReference>